<dbReference type="Gene3D" id="1.10.275.10">
    <property type="entry name" value="Fumarase/aspartase (N-terminal domain)"/>
    <property type="match status" value="1"/>
</dbReference>
<dbReference type="AlphaFoldDB" id="A0A8C6FYF7"/>
<evidence type="ECO:0000313" key="3">
    <source>
        <dbReference type="Proteomes" id="UP000694544"/>
    </source>
</evidence>
<evidence type="ECO:0000313" key="2">
    <source>
        <dbReference type="Ensembl" id="ENSMMSP00000030903.1"/>
    </source>
</evidence>
<protein>
    <submittedName>
        <fullName evidence="2">Uncharacterized protein</fullName>
    </submittedName>
</protein>
<dbReference type="InterPro" id="IPR024083">
    <property type="entry name" value="Fumarase/histidase_N"/>
</dbReference>
<reference evidence="2" key="1">
    <citation type="submission" date="2025-08" db="UniProtKB">
        <authorList>
            <consortium name="Ensembl"/>
        </authorList>
    </citation>
    <scope>IDENTIFICATION</scope>
</reference>
<dbReference type="GeneTree" id="ENSGT00960000191094"/>
<feature type="region of interest" description="Disordered" evidence="1">
    <location>
        <begin position="14"/>
        <end position="42"/>
    </location>
</feature>
<dbReference type="Proteomes" id="UP000694544">
    <property type="component" value="Unplaced"/>
</dbReference>
<name>A0A8C6FYF7_MOSMO</name>
<accession>A0A8C6FYF7</accession>
<evidence type="ECO:0000256" key="1">
    <source>
        <dbReference type="SAM" id="MobiDB-lite"/>
    </source>
</evidence>
<sequence>MKRILVGRSSLIRSKARAGSSSGVRSLGWRRRGDCGGQEAARGHDSDLSLLASFYSSLEMCFVFSDRYKFQTWRQLWLWPAEAKQTLADHSWETLLSLDSGSGHGSPEPGVCLG</sequence>
<proteinExistence type="predicted"/>
<reference evidence="2" key="2">
    <citation type="submission" date="2025-09" db="UniProtKB">
        <authorList>
            <consortium name="Ensembl"/>
        </authorList>
    </citation>
    <scope>IDENTIFICATION</scope>
</reference>
<organism evidence="2 3">
    <name type="scientific">Moschus moschiferus</name>
    <name type="common">Siberian musk deer</name>
    <name type="synonym">Moschus sibiricus</name>
    <dbReference type="NCBI Taxonomy" id="68415"/>
    <lineage>
        <taxon>Eukaryota</taxon>
        <taxon>Metazoa</taxon>
        <taxon>Chordata</taxon>
        <taxon>Craniata</taxon>
        <taxon>Vertebrata</taxon>
        <taxon>Euteleostomi</taxon>
        <taxon>Mammalia</taxon>
        <taxon>Eutheria</taxon>
        <taxon>Laurasiatheria</taxon>
        <taxon>Artiodactyla</taxon>
        <taxon>Ruminantia</taxon>
        <taxon>Pecora</taxon>
        <taxon>Moschidae</taxon>
        <taxon>Moschus</taxon>
    </lineage>
</organism>
<keyword evidence="3" id="KW-1185">Reference proteome</keyword>
<dbReference type="Ensembl" id="ENSMMST00000033999.1">
    <property type="protein sequence ID" value="ENSMMSP00000030903.1"/>
    <property type="gene ID" value="ENSMMSG00000023015.1"/>
</dbReference>